<gene>
    <name evidence="5" type="ORF">GWK08_08450</name>
</gene>
<sequence length="549" mass="62833">MKKLIIMVLCCFAMQATAQNMQSAEEWQDDLKFLQNTIHSDYSFLFKKTTASDFDKSVSELSKAIPSLEEHEIIVGLARIISSFKYGHTALGFRSIPGKFHSLPLNLYYFKDGIYVQGVHKDYKQLLGAKVTAVAGVPVEDVLKAVYPVVPAENDQFFKAYGLRYMISPEILHAQGVIDKLSDNVELSLKKGTETFKQTVKVMSADERAPIKYGFVQQEGDWLDARKQDKTPLYLKNLDKIYYYEYLPEKKTVYVRHSQIQDDPSENIPDFYDRVFNFIANNDVERLVIDVRLNGGGNNYKNKAVITRIIESKKINQVGKLYVIIGRRTFSACQNLVNEFDNYTNAIFIGEPTGENINFYGDNRRVELPNSKIPMFLSFAWWQDKPQWENGPWTAPQIAVDMSFEDYKENRDPVLDASLSFSDSEYITDPMQYMTDLYLAGEMEKLQKEAVRMINDPAYQFFDFEGELNKTGYDMLGRGDHETAVAVFTFVTQLFPDSANAWDSLAEGYLKAGQKEKAIEYYRKALSMDPEGATGKNASEMLKEITKEQ</sequence>
<dbReference type="InterPro" id="IPR029045">
    <property type="entry name" value="ClpP/crotonase-like_dom_sf"/>
</dbReference>
<dbReference type="SUPFAM" id="SSF48452">
    <property type="entry name" value="TPR-like"/>
    <property type="match status" value="1"/>
</dbReference>
<dbReference type="InterPro" id="IPR011990">
    <property type="entry name" value="TPR-like_helical_dom_sf"/>
</dbReference>
<keyword evidence="2 3" id="KW-0802">TPR repeat</keyword>
<evidence type="ECO:0000256" key="3">
    <source>
        <dbReference type="PROSITE-ProRule" id="PRU00339"/>
    </source>
</evidence>
<dbReference type="AlphaFoldDB" id="A0A6P0URH6"/>
<dbReference type="InterPro" id="IPR013105">
    <property type="entry name" value="TPR_2"/>
</dbReference>
<keyword evidence="1" id="KW-0677">Repeat</keyword>
<evidence type="ECO:0000313" key="6">
    <source>
        <dbReference type="Proteomes" id="UP000468581"/>
    </source>
</evidence>
<keyword evidence="6" id="KW-1185">Reference proteome</keyword>
<accession>A0A6P0URH6</accession>
<feature type="repeat" description="TPR" evidence="3">
    <location>
        <begin position="499"/>
        <end position="532"/>
    </location>
</feature>
<evidence type="ECO:0000256" key="1">
    <source>
        <dbReference type="ARBA" id="ARBA00022737"/>
    </source>
</evidence>
<evidence type="ECO:0000256" key="4">
    <source>
        <dbReference type="SAM" id="SignalP"/>
    </source>
</evidence>
<name>A0A6P0URH6_9FLAO</name>
<dbReference type="Gene3D" id="1.25.40.10">
    <property type="entry name" value="Tetratricopeptide repeat domain"/>
    <property type="match status" value="1"/>
</dbReference>
<dbReference type="SMART" id="SM00028">
    <property type="entry name" value="TPR"/>
    <property type="match status" value="1"/>
</dbReference>
<protein>
    <submittedName>
        <fullName evidence="5">Tetratricopeptide repeat protein</fullName>
    </submittedName>
</protein>
<dbReference type="EMBL" id="JAABOO010000002">
    <property type="protein sequence ID" value="NER13463.1"/>
    <property type="molecule type" value="Genomic_DNA"/>
</dbReference>
<dbReference type="PROSITE" id="PS50005">
    <property type="entry name" value="TPR"/>
    <property type="match status" value="1"/>
</dbReference>
<feature type="chain" id="PRO_5026650175" evidence="4">
    <location>
        <begin position="19"/>
        <end position="549"/>
    </location>
</feature>
<dbReference type="PROSITE" id="PS50293">
    <property type="entry name" value="TPR_REGION"/>
    <property type="match status" value="1"/>
</dbReference>
<evidence type="ECO:0000313" key="5">
    <source>
        <dbReference type="EMBL" id="NER13463.1"/>
    </source>
</evidence>
<dbReference type="RefSeq" id="WP_163606502.1">
    <property type="nucleotide sequence ID" value="NZ_JAABOO010000002.1"/>
</dbReference>
<reference evidence="5 6" key="1">
    <citation type="submission" date="2020-01" db="EMBL/GenBank/DDBJ databases">
        <title>Leptobacterium flavescens.</title>
        <authorList>
            <person name="Wang G."/>
        </authorList>
    </citation>
    <scope>NUCLEOTIDE SEQUENCE [LARGE SCALE GENOMIC DNA]</scope>
    <source>
        <strain evidence="5 6">KCTC 22160</strain>
    </source>
</reference>
<proteinExistence type="predicted"/>
<keyword evidence="4" id="KW-0732">Signal</keyword>
<comment type="caution">
    <text evidence="5">The sequence shown here is derived from an EMBL/GenBank/DDBJ whole genome shotgun (WGS) entry which is preliminary data.</text>
</comment>
<organism evidence="5 6">
    <name type="scientific">Leptobacterium flavescens</name>
    <dbReference type="NCBI Taxonomy" id="472055"/>
    <lineage>
        <taxon>Bacteria</taxon>
        <taxon>Pseudomonadati</taxon>
        <taxon>Bacteroidota</taxon>
        <taxon>Flavobacteriia</taxon>
        <taxon>Flavobacteriales</taxon>
        <taxon>Flavobacteriaceae</taxon>
        <taxon>Leptobacterium</taxon>
    </lineage>
</organism>
<dbReference type="Proteomes" id="UP000468581">
    <property type="component" value="Unassembled WGS sequence"/>
</dbReference>
<dbReference type="Pfam" id="PF07719">
    <property type="entry name" value="TPR_2"/>
    <property type="match status" value="1"/>
</dbReference>
<dbReference type="InterPro" id="IPR019734">
    <property type="entry name" value="TPR_rpt"/>
</dbReference>
<dbReference type="Gene3D" id="3.90.226.10">
    <property type="entry name" value="2-enoyl-CoA Hydratase, Chain A, domain 1"/>
    <property type="match status" value="1"/>
</dbReference>
<feature type="signal peptide" evidence="4">
    <location>
        <begin position="1"/>
        <end position="18"/>
    </location>
</feature>
<dbReference type="SUPFAM" id="SSF52096">
    <property type="entry name" value="ClpP/crotonase"/>
    <property type="match status" value="1"/>
</dbReference>
<evidence type="ECO:0000256" key="2">
    <source>
        <dbReference type="ARBA" id="ARBA00022803"/>
    </source>
</evidence>